<evidence type="ECO:0000313" key="7">
    <source>
        <dbReference type="Proteomes" id="UP001595755"/>
    </source>
</evidence>
<sequence length="530" mass="59795">MRTRKKTWFTGGAAALSIVLLGGLLAGCSGSGNSESKGGDDAFMSLTWMRYEHPSQAIVDDSKAVQEILKRQNVKLNLQSVPQSNYDDKKKTLIATNTIPDVILVKQDDIQNYSDTGVFLDLTSYLDKMPNFKKVLEDHPEVKNNYIDGKLFGFPLVTKWDLQAGQIPMIRMDLLKAQNLQVPTTYEELYETFKKLKEVNPSSYPFASRAANGLTGTENLINPIAFGFGSGYTTSNGTKIYYDPATKRYEFGPYSDSFKEAMTWLHKLYSEKLLDQDYTTATSQTWQEKLNSGKSFYFQDNNGFGNTFNTILQQQNPDAKFDMIPVLASPSGVKRNLVYSLDHLSESYVISSKVKDPDKVIAFIDWMYGEEGTNLTSLGVENEDYKIENGEFKLTEETLNKYKDKPVPYYAMQSALGTGYLGLAIHYDDRPNIPFQSADALAWSDTNLKNVEAGINVRFTNDPPFNKEERERLKQLRTELDSFITSNMDKFIIKDGALESDWAAFVEQCRAKGADELVKIYNDALARVQS</sequence>
<name>A0ABV8S6Z7_9BACL</name>
<keyword evidence="3" id="KW-0472">Membrane</keyword>
<evidence type="ECO:0000256" key="3">
    <source>
        <dbReference type="ARBA" id="ARBA00023136"/>
    </source>
</evidence>
<evidence type="ECO:0000256" key="1">
    <source>
        <dbReference type="ARBA" id="ARBA00022475"/>
    </source>
</evidence>
<gene>
    <name evidence="6" type="ORF">ACFO1S_07680</name>
</gene>
<comment type="caution">
    <text evidence="6">The sequence shown here is derived from an EMBL/GenBank/DDBJ whole genome shotgun (WGS) entry which is preliminary data.</text>
</comment>
<protein>
    <submittedName>
        <fullName evidence="6">Extracellular solute-binding protein</fullName>
    </submittedName>
</protein>
<evidence type="ECO:0000256" key="2">
    <source>
        <dbReference type="ARBA" id="ARBA00022729"/>
    </source>
</evidence>
<accession>A0ABV8S6Z7</accession>
<organism evidence="6 7">
    <name type="scientific">Cohnella boryungensis</name>
    <dbReference type="NCBI Taxonomy" id="768479"/>
    <lineage>
        <taxon>Bacteria</taxon>
        <taxon>Bacillati</taxon>
        <taxon>Bacillota</taxon>
        <taxon>Bacilli</taxon>
        <taxon>Bacillales</taxon>
        <taxon>Paenibacillaceae</taxon>
        <taxon>Cohnella</taxon>
    </lineage>
</organism>
<keyword evidence="7" id="KW-1185">Reference proteome</keyword>
<evidence type="ECO:0000313" key="6">
    <source>
        <dbReference type="EMBL" id="MFC4303328.1"/>
    </source>
</evidence>
<dbReference type="RefSeq" id="WP_204605218.1">
    <property type="nucleotide sequence ID" value="NZ_JBHSED010000012.1"/>
</dbReference>
<dbReference type="PANTHER" id="PTHR43649:SF33">
    <property type="entry name" value="POLYGALACTURONAN_RHAMNOGALACTURONAN-BINDING PROTEIN YTCQ"/>
    <property type="match status" value="1"/>
</dbReference>
<dbReference type="PANTHER" id="PTHR43649">
    <property type="entry name" value="ARABINOSE-BINDING PROTEIN-RELATED"/>
    <property type="match status" value="1"/>
</dbReference>
<dbReference type="Pfam" id="PF01547">
    <property type="entry name" value="SBP_bac_1"/>
    <property type="match status" value="1"/>
</dbReference>
<dbReference type="Proteomes" id="UP001595755">
    <property type="component" value="Unassembled WGS sequence"/>
</dbReference>
<keyword evidence="2" id="KW-0732">Signal</keyword>
<dbReference type="EMBL" id="JBHSED010000012">
    <property type="protein sequence ID" value="MFC4303328.1"/>
    <property type="molecule type" value="Genomic_DNA"/>
</dbReference>
<dbReference type="InterPro" id="IPR006059">
    <property type="entry name" value="SBP"/>
</dbReference>
<evidence type="ECO:0000256" key="5">
    <source>
        <dbReference type="ARBA" id="ARBA00023288"/>
    </source>
</evidence>
<keyword evidence="5" id="KW-0449">Lipoprotein</keyword>
<dbReference type="PROSITE" id="PS51257">
    <property type="entry name" value="PROKAR_LIPOPROTEIN"/>
    <property type="match status" value="1"/>
</dbReference>
<proteinExistence type="predicted"/>
<dbReference type="SUPFAM" id="SSF53850">
    <property type="entry name" value="Periplasmic binding protein-like II"/>
    <property type="match status" value="1"/>
</dbReference>
<keyword evidence="4" id="KW-0564">Palmitate</keyword>
<dbReference type="InterPro" id="IPR050490">
    <property type="entry name" value="Bact_solute-bd_prot1"/>
</dbReference>
<reference evidence="7" key="1">
    <citation type="journal article" date="2019" name="Int. J. Syst. Evol. Microbiol.">
        <title>The Global Catalogue of Microorganisms (GCM) 10K type strain sequencing project: providing services to taxonomists for standard genome sequencing and annotation.</title>
        <authorList>
            <consortium name="The Broad Institute Genomics Platform"/>
            <consortium name="The Broad Institute Genome Sequencing Center for Infectious Disease"/>
            <person name="Wu L."/>
            <person name="Ma J."/>
        </authorList>
    </citation>
    <scope>NUCLEOTIDE SEQUENCE [LARGE SCALE GENOMIC DNA]</scope>
    <source>
        <strain evidence="7">CGMCC 4.1641</strain>
    </source>
</reference>
<dbReference type="Gene3D" id="3.40.190.10">
    <property type="entry name" value="Periplasmic binding protein-like II"/>
    <property type="match status" value="2"/>
</dbReference>
<keyword evidence="1" id="KW-1003">Cell membrane</keyword>
<evidence type="ECO:0000256" key="4">
    <source>
        <dbReference type="ARBA" id="ARBA00023139"/>
    </source>
</evidence>